<accession>A0ABD3MQA2</accession>
<dbReference type="InterPro" id="IPR050600">
    <property type="entry name" value="SETD3_SETD6_MTase"/>
</dbReference>
<proteinExistence type="predicted"/>
<organism evidence="3 4">
    <name type="scientific">Discostella pseudostelligera</name>
    <dbReference type="NCBI Taxonomy" id="259834"/>
    <lineage>
        <taxon>Eukaryota</taxon>
        <taxon>Sar</taxon>
        <taxon>Stramenopiles</taxon>
        <taxon>Ochrophyta</taxon>
        <taxon>Bacillariophyta</taxon>
        <taxon>Coscinodiscophyceae</taxon>
        <taxon>Thalassiosirophycidae</taxon>
        <taxon>Stephanodiscales</taxon>
        <taxon>Stephanodiscaceae</taxon>
        <taxon>Discostella</taxon>
    </lineage>
</organism>
<dbReference type="Pfam" id="PF00856">
    <property type="entry name" value="SET"/>
    <property type="match status" value="1"/>
</dbReference>
<gene>
    <name evidence="3" type="ORF">ACHAWU_003948</name>
</gene>
<protein>
    <recommendedName>
        <fullName evidence="2">SET domain-containing protein</fullName>
    </recommendedName>
</protein>
<name>A0ABD3MQA2_9STRA</name>
<dbReference type="PANTHER" id="PTHR13271">
    <property type="entry name" value="UNCHARACTERIZED PUTATIVE METHYLTRANSFERASE"/>
    <property type="match status" value="1"/>
</dbReference>
<evidence type="ECO:0000256" key="1">
    <source>
        <dbReference type="SAM" id="SignalP"/>
    </source>
</evidence>
<evidence type="ECO:0000313" key="3">
    <source>
        <dbReference type="EMBL" id="KAL3764136.1"/>
    </source>
</evidence>
<evidence type="ECO:0000313" key="4">
    <source>
        <dbReference type="Proteomes" id="UP001530293"/>
    </source>
</evidence>
<dbReference type="EMBL" id="JALLBG020000108">
    <property type="protein sequence ID" value="KAL3764136.1"/>
    <property type="molecule type" value="Genomic_DNA"/>
</dbReference>
<dbReference type="Gene3D" id="3.90.1410.10">
    <property type="entry name" value="set domain protein methyltransferase, domain 1"/>
    <property type="match status" value="1"/>
</dbReference>
<keyword evidence="1" id="KW-0732">Signal</keyword>
<keyword evidence="4" id="KW-1185">Reference proteome</keyword>
<dbReference type="Proteomes" id="UP001530293">
    <property type="component" value="Unassembled WGS sequence"/>
</dbReference>
<dbReference type="PROSITE" id="PS50280">
    <property type="entry name" value="SET"/>
    <property type="match status" value="1"/>
</dbReference>
<dbReference type="CDD" id="cd10527">
    <property type="entry name" value="SET_LSMT"/>
    <property type="match status" value="1"/>
</dbReference>
<reference evidence="3 4" key="1">
    <citation type="submission" date="2024-10" db="EMBL/GenBank/DDBJ databases">
        <title>Updated reference genomes for cyclostephanoid diatoms.</title>
        <authorList>
            <person name="Roberts W.R."/>
            <person name="Alverson A.J."/>
        </authorList>
    </citation>
    <scope>NUCLEOTIDE SEQUENCE [LARGE SCALE GENOMIC DNA]</scope>
    <source>
        <strain evidence="3 4">AJA232-27</strain>
    </source>
</reference>
<sequence>MTTRTMIISLLLPLLVLSIGNRSCIFANAFGIVHRHVPSVSRILQLSAASSTETTSVGNVEKYDDLIQWFLSSSDKSYLSPKVGFRPSTRGGLVTGGYGTFANDDLVEGELLFRIPRICCVTLDDALTDLECGSAFQKLLEQFGPGSDTVIVAGYLAKEYLLLKEYDRRLQDGAKPDDNTPEMRRLSNIKFAPYIRTLPWERGVNAQEHVLFWEDEDVEALLKGSLAYGDAIEIRTTVKKAIKVLDDIISPVIRTARGEQVEVEEEEGWFRFPWQQSKEESTPSSGETKALLPGLEDAVRGAFVISLSRAFVAPSGAGDGKEEDRLEPILDMLQHSNIPNIRHKFCNDGSIEVTAGLNIQSGEELFNQYKGEDKNDSMPYHRFFTRFGFVPGVTEPVANLIAERSTIFFPQRASV</sequence>
<dbReference type="AlphaFoldDB" id="A0ABD3MQA2"/>
<dbReference type="SUPFAM" id="SSF82199">
    <property type="entry name" value="SET domain"/>
    <property type="match status" value="1"/>
</dbReference>
<feature type="chain" id="PRO_5044837717" description="SET domain-containing protein" evidence="1">
    <location>
        <begin position="19"/>
        <end position="415"/>
    </location>
</feature>
<feature type="domain" description="SET" evidence="2">
    <location>
        <begin position="81"/>
        <end position="370"/>
    </location>
</feature>
<evidence type="ECO:0000259" key="2">
    <source>
        <dbReference type="PROSITE" id="PS50280"/>
    </source>
</evidence>
<comment type="caution">
    <text evidence="3">The sequence shown here is derived from an EMBL/GenBank/DDBJ whole genome shotgun (WGS) entry which is preliminary data.</text>
</comment>
<feature type="signal peptide" evidence="1">
    <location>
        <begin position="1"/>
        <end position="18"/>
    </location>
</feature>
<dbReference type="InterPro" id="IPR001214">
    <property type="entry name" value="SET_dom"/>
</dbReference>
<dbReference type="InterPro" id="IPR046341">
    <property type="entry name" value="SET_dom_sf"/>
</dbReference>